<gene>
    <name evidence="7" type="ORF">BGZ65_009990</name>
</gene>
<dbReference type="InterPro" id="IPR029021">
    <property type="entry name" value="Prot-tyrosine_phosphatase-like"/>
</dbReference>
<evidence type="ECO:0000256" key="3">
    <source>
        <dbReference type="ARBA" id="ARBA00022801"/>
    </source>
</evidence>
<dbReference type="GO" id="GO:0043409">
    <property type="term" value="P:negative regulation of MAPK cascade"/>
    <property type="evidence" value="ECO:0007669"/>
    <property type="project" value="TreeGrafter"/>
</dbReference>
<evidence type="ECO:0000259" key="6">
    <source>
        <dbReference type="PROSITE" id="PS50056"/>
    </source>
</evidence>
<reference evidence="7" key="1">
    <citation type="journal article" date="2020" name="Fungal Divers.">
        <title>Resolving the Mortierellaceae phylogeny through synthesis of multi-gene phylogenetics and phylogenomics.</title>
        <authorList>
            <person name="Vandepol N."/>
            <person name="Liber J."/>
            <person name="Desiro A."/>
            <person name="Na H."/>
            <person name="Kennedy M."/>
            <person name="Barry K."/>
            <person name="Grigoriev I.V."/>
            <person name="Miller A.N."/>
            <person name="O'Donnell K."/>
            <person name="Stajich J.E."/>
            <person name="Bonito G."/>
        </authorList>
    </citation>
    <scope>NUCLEOTIDE SEQUENCE</scope>
    <source>
        <strain evidence="7">MES-2147</strain>
    </source>
</reference>
<dbReference type="AlphaFoldDB" id="A0A9P6JGI4"/>
<dbReference type="GO" id="GO:0005737">
    <property type="term" value="C:cytoplasm"/>
    <property type="evidence" value="ECO:0007669"/>
    <property type="project" value="TreeGrafter"/>
</dbReference>
<dbReference type="PANTHER" id="PTHR10159:SF530">
    <property type="entry name" value="DUAL SPECIFICITY PROTEIN PHOSPHATASE DDB_G0271350-RELATED"/>
    <property type="match status" value="1"/>
</dbReference>
<evidence type="ECO:0000313" key="7">
    <source>
        <dbReference type="EMBL" id="KAF9972151.1"/>
    </source>
</evidence>
<evidence type="ECO:0000259" key="5">
    <source>
        <dbReference type="PROSITE" id="PS50054"/>
    </source>
</evidence>
<feature type="domain" description="Tyrosine specific protein phosphatases" evidence="6">
    <location>
        <begin position="105"/>
        <end position="163"/>
    </location>
</feature>
<dbReference type="InterPro" id="IPR000387">
    <property type="entry name" value="Tyr_Pase_dom"/>
</dbReference>
<name>A0A9P6JGI4_9FUNG</name>
<dbReference type="SMART" id="SM00195">
    <property type="entry name" value="DSPc"/>
    <property type="match status" value="1"/>
</dbReference>
<dbReference type="Proteomes" id="UP000749646">
    <property type="component" value="Unassembled WGS sequence"/>
</dbReference>
<dbReference type="InterPro" id="IPR000340">
    <property type="entry name" value="Dual-sp_phosphatase_cat-dom"/>
</dbReference>
<evidence type="ECO:0000256" key="2">
    <source>
        <dbReference type="ARBA" id="ARBA00013064"/>
    </source>
</evidence>
<evidence type="ECO:0000313" key="8">
    <source>
        <dbReference type="Proteomes" id="UP000749646"/>
    </source>
</evidence>
<evidence type="ECO:0000256" key="1">
    <source>
        <dbReference type="ARBA" id="ARBA00008601"/>
    </source>
</evidence>
<dbReference type="PANTHER" id="PTHR10159">
    <property type="entry name" value="DUAL SPECIFICITY PROTEIN PHOSPHATASE"/>
    <property type="match status" value="1"/>
</dbReference>
<keyword evidence="8" id="KW-1185">Reference proteome</keyword>
<dbReference type="PROSITE" id="PS50056">
    <property type="entry name" value="TYR_PHOSPHATASE_2"/>
    <property type="match status" value="1"/>
</dbReference>
<dbReference type="GO" id="GO:0004725">
    <property type="term" value="F:protein tyrosine phosphatase activity"/>
    <property type="evidence" value="ECO:0007669"/>
    <property type="project" value="UniProtKB-EC"/>
</dbReference>
<dbReference type="OrthoDB" id="273181at2759"/>
<dbReference type="InterPro" id="IPR020422">
    <property type="entry name" value="TYR_PHOSPHATASE_DUAL_dom"/>
</dbReference>
<dbReference type="EC" id="3.1.3.48" evidence="2"/>
<comment type="caution">
    <text evidence="7">The sequence shown here is derived from an EMBL/GenBank/DDBJ whole genome shotgun (WGS) entry which is preliminary data.</text>
</comment>
<proteinExistence type="inferred from homology"/>
<dbReference type="Pfam" id="PF00782">
    <property type="entry name" value="DSPc"/>
    <property type="match status" value="1"/>
</dbReference>
<comment type="similarity">
    <text evidence="1">Belongs to the protein-tyrosine phosphatase family. Non-receptor class dual specificity subfamily.</text>
</comment>
<dbReference type="Gene3D" id="3.90.190.10">
    <property type="entry name" value="Protein tyrosine phosphatase superfamily"/>
    <property type="match status" value="1"/>
</dbReference>
<feature type="domain" description="Tyrosine-protein phosphatase" evidence="5">
    <location>
        <begin position="41"/>
        <end position="185"/>
    </location>
</feature>
<organism evidence="7 8">
    <name type="scientific">Modicella reniformis</name>
    <dbReference type="NCBI Taxonomy" id="1440133"/>
    <lineage>
        <taxon>Eukaryota</taxon>
        <taxon>Fungi</taxon>
        <taxon>Fungi incertae sedis</taxon>
        <taxon>Mucoromycota</taxon>
        <taxon>Mortierellomycotina</taxon>
        <taxon>Mortierellomycetes</taxon>
        <taxon>Mortierellales</taxon>
        <taxon>Mortierellaceae</taxon>
        <taxon>Modicella</taxon>
    </lineage>
</organism>
<dbReference type="PROSITE" id="PS50054">
    <property type="entry name" value="TYR_PHOSPHATASE_DUAL"/>
    <property type="match status" value="1"/>
</dbReference>
<dbReference type="EMBL" id="JAAAHW010004704">
    <property type="protein sequence ID" value="KAF9972151.1"/>
    <property type="molecule type" value="Genomic_DNA"/>
</dbReference>
<evidence type="ECO:0000256" key="4">
    <source>
        <dbReference type="ARBA" id="ARBA00022912"/>
    </source>
</evidence>
<keyword evidence="3" id="KW-0378">Hydrolase</keyword>
<sequence>MSSSIPSSSSTSPSRSEAEFGSSTALAAITHLQDNAKAEREVSMILDNFLYLGGELVSEEQISELESLGIKRVLNMAINCDDELWIQRFGKEGYLKVGLRDHVDQDLENGLGEAIKFIASSKEPVYVHCQAGKSRSVATVIGYLILERRWALKKAYDLVVERRRIMSPNIGFVSQLIMLESRVLGPEKAGGLGSD</sequence>
<accession>A0A9P6JGI4</accession>
<dbReference type="SUPFAM" id="SSF52799">
    <property type="entry name" value="(Phosphotyrosine protein) phosphatases II"/>
    <property type="match status" value="1"/>
</dbReference>
<keyword evidence="4" id="KW-0904">Protein phosphatase</keyword>
<protein>
    <recommendedName>
        <fullName evidence="2">protein-tyrosine-phosphatase</fullName>
        <ecNumber evidence="2">3.1.3.48</ecNumber>
    </recommendedName>
</protein>
<dbReference type="CDD" id="cd14498">
    <property type="entry name" value="DSP"/>
    <property type="match status" value="1"/>
</dbReference>